<accession>A0AAV3Z4U8</accession>
<gene>
    <name evidence="3" type="ORF">PoB_001625300</name>
</gene>
<sequence length="470" mass="56029">MTLRQLSRLLVFVIFFIAFAVPQTKEGTCKAMRKCNKKIWHGRFGIFSFQNLKSYPTKRADWTKFYKGICRKQKATLRCTNQNNECKKQSYKRNFKVAKLMFLELCNKRGLKYFKRIYWEEKQCLGNATNMAALRRETKKCEAEGYDLVREKKRGRFCRSLKRSWDCDLASVEKLCSLLSKWMRYRYWKAVVLSGYKICWWRLLKKEQVAFPTKAVNCKNVENCINDILMEPNGLFAFRNRTPFIENERMWWSYLEEKCREINETLKCVGQPTECRDRTVGWDLHVAIQLMKHLCTPPQLRTYEHLSEMDKYCPDNRTAASFLLEKDKECYAPLKSAVPRTICRLLNSTRYCELETVAKQCNVSAGEYAHRYWRAKILHEDLDCNNRIERNEARRPPKLKENIYEMASGVRFFFFLRIFQMQAGRSFFKKVTNNSTTKHNNNNYKDNNINNHKNKNKNNNDNNRTITNKN</sequence>
<evidence type="ECO:0000313" key="3">
    <source>
        <dbReference type="EMBL" id="GFN89747.1"/>
    </source>
</evidence>
<dbReference type="EMBL" id="BLXT01001947">
    <property type="protein sequence ID" value="GFN89747.1"/>
    <property type="molecule type" value="Genomic_DNA"/>
</dbReference>
<comment type="caution">
    <text evidence="3">The sequence shown here is derived from an EMBL/GenBank/DDBJ whole genome shotgun (WGS) entry which is preliminary data.</text>
</comment>
<feature type="chain" id="PRO_5043831193" evidence="2">
    <location>
        <begin position="21"/>
        <end position="470"/>
    </location>
</feature>
<proteinExistence type="predicted"/>
<feature type="region of interest" description="Disordered" evidence="1">
    <location>
        <begin position="434"/>
        <end position="470"/>
    </location>
</feature>
<organism evidence="3 4">
    <name type="scientific">Plakobranchus ocellatus</name>
    <dbReference type="NCBI Taxonomy" id="259542"/>
    <lineage>
        <taxon>Eukaryota</taxon>
        <taxon>Metazoa</taxon>
        <taxon>Spiralia</taxon>
        <taxon>Lophotrochozoa</taxon>
        <taxon>Mollusca</taxon>
        <taxon>Gastropoda</taxon>
        <taxon>Heterobranchia</taxon>
        <taxon>Euthyneura</taxon>
        <taxon>Panpulmonata</taxon>
        <taxon>Sacoglossa</taxon>
        <taxon>Placobranchoidea</taxon>
        <taxon>Plakobranchidae</taxon>
        <taxon>Plakobranchus</taxon>
    </lineage>
</organism>
<name>A0AAV3Z4U8_9GAST</name>
<protein>
    <submittedName>
        <fullName evidence="3">Uncharacterized protein</fullName>
    </submittedName>
</protein>
<keyword evidence="4" id="KW-1185">Reference proteome</keyword>
<dbReference type="AlphaFoldDB" id="A0AAV3Z4U8"/>
<reference evidence="3 4" key="1">
    <citation type="journal article" date="2021" name="Elife">
        <title>Chloroplast acquisition without the gene transfer in kleptoplastic sea slugs, Plakobranchus ocellatus.</title>
        <authorList>
            <person name="Maeda T."/>
            <person name="Takahashi S."/>
            <person name="Yoshida T."/>
            <person name="Shimamura S."/>
            <person name="Takaki Y."/>
            <person name="Nagai Y."/>
            <person name="Toyoda A."/>
            <person name="Suzuki Y."/>
            <person name="Arimoto A."/>
            <person name="Ishii H."/>
            <person name="Satoh N."/>
            <person name="Nishiyama T."/>
            <person name="Hasebe M."/>
            <person name="Maruyama T."/>
            <person name="Minagawa J."/>
            <person name="Obokata J."/>
            <person name="Shigenobu S."/>
        </authorList>
    </citation>
    <scope>NUCLEOTIDE SEQUENCE [LARGE SCALE GENOMIC DNA]</scope>
</reference>
<evidence type="ECO:0000256" key="1">
    <source>
        <dbReference type="SAM" id="MobiDB-lite"/>
    </source>
</evidence>
<feature type="signal peptide" evidence="2">
    <location>
        <begin position="1"/>
        <end position="20"/>
    </location>
</feature>
<evidence type="ECO:0000256" key="2">
    <source>
        <dbReference type="SAM" id="SignalP"/>
    </source>
</evidence>
<evidence type="ECO:0000313" key="4">
    <source>
        <dbReference type="Proteomes" id="UP000735302"/>
    </source>
</evidence>
<dbReference type="Proteomes" id="UP000735302">
    <property type="component" value="Unassembled WGS sequence"/>
</dbReference>
<keyword evidence="2" id="KW-0732">Signal</keyword>